<sequence length="219" mass="24446">MLSLILSKLLLIIGICFFFSSIINIRNRVISLGREQTFASTIAQTTYLLIALLLALLAIPTTLYTYPSLFNPKTLNYNNNVKEPIIYLTVTIIVFIITIVLVTVCTKYLIRSINPLIKSTHLSYNFISLILIPIVCNTAEHITVIVIAIYNKIDITIGAILNKLITLHFKTFKTVALIVLVLVAMYTVQDSKSNYLEGAILLSLYCIIALALYTSPTNV</sequence>
<protein>
    <submittedName>
        <fullName evidence="10">Vacuolar calcium ion transporter</fullName>
    </submittedName>
</protein>
<dbReference type="Pfam" id="PF01699">
    <property type="entry name" value="Na_Ca_ex"/>
    <property type="match status" value="1"/>
</dbReference>
<proteinExistence type="inferred from homology"/>
<evidence type="ECO:0000256" key="8">
    <source>
        <dbReference type="SAM" id="Phobius"/>
    </source>
</evidence>
<feature type="transmembrane region" description="Helical" evidence="8">
    <location>
        <begin position="170"/>
        <end position="188"/>
    </location>
</feature>
<gene>
    <name evidence="10" type="primary">vcx1</name>
    <name evidence="10" type="ORF">CTA1_1784</name>
</gene>
<dbReference type="EMBL" id="PJEX01000126">
    <property type="protein sequence ID" value="TKW54684.1"/>
    <property type="molecule type" value="Genomic_DNA"/>
</dbReference>
<dbReference type="GO" id="GO:0012505">
    <property type="term" value="C:endomembrane system"/>
    <property type="evidence" value="ECO:0007669"/>
    <property type="project" value="UniProtKB-SubCell"/>
</dbReference>
<dbReference type="InterPro" id="IPR004713">
    <property type="entry name" value="CaH_exchang"/>
</dbReference>
<dbReference type="GO" id="GO:0006874">
    <property type="term" value="P:intracellular calcium ion homeostasis"/>
    <property type="evidence" value="ECO:0007669"/>
    <property type="project" value="TreeGrafter"/>
</dbReference>
<keyword evidence="5 8" id="KW-1133">Transmembrane helix</keyword>
<evidence type="ECO:0000256" key="3">
    <source>
        <dbReference type="ARBA" id="ARBA00022448"/>
    </source>
</evidence>
<keyword evidence="4 8" id="KW-0812">Transmembrane</keyword>
<feature type="transmembrane region" description="Helical" evidence="8">
    <location>
        <begin position="122"/>
        <end position="150"/>
    </location>
</feature>
<evidence type="ECO:0000256" key="5">
    <source>
        <dbReference type="ARBA" id="ARBA00022989"/>
    </source>
</evidence>
<comment type="caution">
    <text evidence="10">The sequence shown here is derived from an EMBL/GenBank/DDBJ whole genome shotgun (WGS) entry which is preliminary data.</text>
</comment>
<dbReference type="Gene3D" id="1.20.1420.30">
    <property type="entry name" value="NCX, central ion-binding region"/>
    <property type="match status" value="1"/>
</dbReference>
<evidence type="ECO:0000256" key="2">
    <source>
        <dbReference type="ARBA" id="ARBA00008170"/>
    </source>
</evidence>
<evidence type="ECO:0000256" key="7">
    <source>
        <dbReference type="ARBA" id="ARBA00023136"/>
    </source>
</evidence>
<evidence type="ECO:0000313" key="10">
    <source>
        <dbReference type="EMBL" id="TKW54684.1"/>
    </source>
</evidence>
<name>A0A4U6XGG5_9PEZI</name>
<dbReference type="AlphaFoldDB" id="A0A4U6XGG5"/>
<feature type="transmembrane region" description="Helical" evidence="8">
    <location>
        <begin position="6"/>
        <end position="25"/>
    </location>
</feature>
<dbReference type="InterPro" id="IPR004837">
    <property type="entry name" value="NaCa_Exmemb"/>
</dbReference>
<feature type="transmembrane region" description="Helical" evidence="8">
    <location>
        <begin position="86"/>
        <end position="110"/>
    </location>
</feature>
<dbReference type="STRING" id="1306861.A0A4U6XGG5"/>
<comment type="subcellular location">
    <subcellularLocation>
        <location evidence="1">Endomembrane system</location>
        <topology evidence="1">Multi-pass membrane protein</topology>
    </subcellularLocation>
</comment>
<accession>A0A4U6XGG5</accession>
<feature type="transmembrane region" description="Helical" evidence="8">
    <location>
        <begin position="195"/>
        <end position="213"/>
    </location>
</feature>
<dbReference type="PANTHER" id="PTHR31503:SF22">
    <property type="entry name" value="VACUOLAR CALCIUM ION TRANSPORTER"/>
    <property type="match status" value="1"/>
</dbReference>
<keyword evidence="7 8" id="KW-0472">Membrane</keyword>
<dbReference type="PANTHER" id="PTHR31503">
    <property type="entry name" value="VACUOLAR CALCIUM ION TRANSPORTER"/>
    <property type="match status" value="1"/>
</dbReference>
<feature type="domain" description="Sodium/calcium exchanger membrane region" evidence="9">
    <location>
        <begin position="92"/>
        <end position="161"/>
    </location>
</feature>
<evidence type="ECO:0000313" key="11">
    <source>
        <dbReference type="Proteomes" id="UP000310108"/>
    </source>
</evidence>
<dbReference type="OrthoDB" id="1699231at2759"/>
<feature type="transmembrane region" description="Helical" evidence="8">
    <location>
        <begin position="46"/>
        <end position="66"/>
    </location>
</feature>
<keyword evidence="6" id="KW-0406">Ion transport</keyword>
<evidence type="ECO:0000256" key="1">
    <source>
        <dbReference type="ARBA" id="ARBA00004127"/>
    </source>
</evidence>
<evidence type="ECO:0000256" key="4">
    <source>
        <dbReference type="ARBA" id="ARBA00022692"/>
    </source>
</evidence>
<keyword evidence="11" id="KW-1185">Reference proteome</keyword>
<organism evidence="10 11">
    <name type="scientific">Colletotrichum tanaceti</name>
    <dbReference type="NCBI Taxonomy" id="1306861"/>
    <lineage>
        <taxon>Eukaryota</taxon>
        <taxon>Fungi</taxon>
        <taxon>Dikarya</taxon>
        <taxon>Ascomycota</taxon>
        <taxon>Pezizomycotina</taxon>
        <taxon>Sordariomycetes</taxon>
        <taxon>Hypocreomycetidae</taxon>
        <taxon>Glomerellales</taxon>
        <taxon>Glomerellaceae</taxon>
        <taxon>Colletotrichum</taxon>
        <taxon>Colletotrichum destructivum species complex</taxon>
    </lineage>
</organism>
<dbReference type="Proteomes" id="UP000310108">
    <property type="component" value="Unassembled WGS sequence"/>
</dbReference>
<dbReference type="InterPro" id="IPR044880">
    <property type="entry name" value="NCX_ion-bd_dom_sf"/>
</dbReference>
<keyword evidence="3" id="KW-0813">Transport</keyword>
<comment type="similarity">
    <text evidence="2">Belongs to the Ca(2+):cation antiporter (CaCA) (TC 2.A.19) family.</text>
</comment>
<dbReference type="GO" id="GO:0000329">
    <property type="term" value="C:fungal-type vacuole membrane"/>
    <property type="evidence" value="ECO:0007669"/>
    <property type="project" value="TreeGrafter"/>
</dbReference>
<evidence type="ECO:0000256" key="6">
    <source>
        <dbReference type="ARBA" id="ARBA00023065"/>
    </source>
</evidence>
<evidence type="ECO:0000259" key="9">
    <source>
        <dbReference type="Pfam" id="PF01699"/>
    </source>
</evidence>
<reference evidence="10 11" key="1">
    <citation type="journal article" date="2019" name="PLoS ONE">
        <title>Comparative genome analysis indicates high evolutionary potential of pathogenicity genes in Colletotrichum tanaceti.</title>
        <authorList>
            <person name="Lelwala R.V."/>
            <person name="Korhonen P.K."/>
            <person name="Young N.D."/>
            <person name="Scott J.B."/>
            <person name="Ades P.A."/>
            <person name="Gasser R.B."/>
            <person name="Taylor P.W.J."/>
        </authorList>
    </citation>
    <scope>NUCLEOTIDE SEQUENCE [LARGE SCALE GENOMIC DNA]</scope>
    <source>
        <strain evidence="10">BRIP57314</strain>
    </source>
</reference>
<dbReference type="GO" id="GO:0015369">
    <property type="term" value="F:calcium:proton antiporter activity"/>
    <property type="evidence" value="ECO:0007669"/>
    <property type="project" value="TreeGrafter"/>
</dbReference>